<name>A0A1T0AQU8_9PAST</name>
<feature type="transmembrane region" description="Helical" evidence="13">
    <location>
        <begin position="12"/>
        <end position="37"/>
    </location>
</feature>
<feature type="transmembrane region" description="Helical" evidence="13">
    <location>
        <begin position="162"/>
        <end position="181"/>
    </location>
</feature>
<comment type="caution">
    <text evidence="15">The sequence shown here is derived from an EMBL/GenBank/DDBJ whole genome shotgun (WGS) entry which is preliminary data.</text>
</comment>
<dbReference type="InterPro" id="IPR036097">
    <property type="entry name" value="HisK_dim/P_sf"/>
</dbReference>
<dbReference type="Gene3D" id="3.30.565.10">
    <property type="entry name" value="Histidine kinase-like ATPase, C-terminal domain"/>
    <property type="match status" value="1"/>
</dbReference>
<evidence type="ECO:0000256" key="12">
    <source>
        <dbReference type="ARBA" id="ARBA00023136"/>
    </source>
</evidence>
<dbReference type="CDD" id="cd00082">
    <property type="entry name" value="HisKA"/>
    <property type="match status" value="1"/>
</dbReference>
<dbReference type="SUPFAM" id="SSF47384">
    <property type="entry name" value="Homodimeric domain of signal transducing histidine kinase"/>
    <property type="match status" value="1"/>
</dbReference>
<evidence type="ECO:0000256" key="11">
    <source>
        <dbReference type="ARBA" id="ARBA00023012"/>
    </source>
</evidence>
<keyword evidence="11" id="KW-0902">Two-component regulatory system</keyword>
<dbReference type="FunFam" id="1.10.287.130:FF:000035">
    <property type="entry name" value="Two-component sensor histidine kinase"/>
    <property type="match status" value="1"/>
</dbReference>
<dbReference type="InterPro" id="IPR003594">
    <property type="entry name" value="HATPase_dom"/>
</dbReference>
<keyword evidence="12 13" id="KW-0472">Membrane</keyword>
<keyword evidence="5" id="KW-0808">Transferase</keyword>
<evidence type="ECO:0000256" key="8">
    <source>
        <dbReference type="ARBA" id="ARBA00022777"/>
    </source>
</evidence>
<dbReference type="EMBL" id="MUYA01000012">
    <property type="protein sequence ID" value="OOR98469.1"/>
    <property type="molecule type" value="Genomic_DNA"/>
</dbReference>
<keyword evidence="7" id="KW-0547">Nucleotide-binding</keyword>
<evidence type="ECO:0000256" key="4">
    <source>
        <dbReference type="ARBA" id="ARBA00022553"/>
    </source>
</evidence>
<keyword evidence="10 13" id="KW-1133">Transmembrane helix</keyword>
<evidence type="ECO:0000256" key="9">
    <source>
        <dbReference type="ARBA" id="ARBA00022840"/>
    </source>
</evidence>
<dbReference type="PANTHER" id="PTHR45436:SF14">
    <property type="entry name" value="SENSOR PROTEIN QSEC"/>
    <property type="match status" value="1"/>
</dbReference>
<accession>A0A1T0AQU8</accession>
<dbReference type="PROSITE" id="PS50109">
    <property type="entry name" value="HIS_KIN"/>
    <property type="match status" value="1"/>
</dbReference>
<dbReference type="Proteomes" id="UP000190867">
    <property type="component" value="Unassembled WGS sequence"/>
</dbReference>
<dbReference type="GO" id="GO:0005524">
    <property type="term" value="F:ATP binding"/>
    <property type="evidence" value="ECO:0007669"/>
    <property type="project" value="UniProtKB-KW"/>
</dbReference>
<evidence type="ECO:0000256" key="3">
    <source>
        <dbReference type="ARBA" id="ARBA00012438"/>
    </source>
</evidence>
<dbReference type="STRING" id="734.B0187_08470"/>
<reference evidence="15 16" key="1">
    <citation type="submission" date="2017-02" db="EMBL/GenBank/DDBJ databases">
        <title>Draft genome sequence of Haemophilus paracuniculus CCUG 43573 type strain.</title>
        <authorList>
            <person name="Engstrom-Jakobsson H."/>
            <person name="Salva-Serra F."/>
            <person name="Thorell K."/>
            <person name="Gonzales-Siles L."/>
            <person name="Karlsson R."/>
            <person name="Boulund F."/>
            <person name="Engstrand L."/>
            <person name="Kristiansson E."/>
            <person name="Moore E."/>
        </authorList>
    </citation>
    <scope>NUCLEOTIDE SEQUENCE [LARGE SCALE GENOMIC DNA]</scope>
    <source>
        <strain evidence="15 16">CCUG 43573</strain>
    </source>
</reference>
<sequence length="453" mass="51290">MLKFGKNRSLRYRLIVSLSSITLLIGLISSLTGWLMLRKEINDLFDAQQIYFAERLASSNITEGFQTLKTSSNAPTQNVEDDAIAFAIFDQNGTQIFHDGRDGRFIPFAPKNGGFNQQIVQEEDDRDEYRIYWLQDGDLYIAVGQEIEYRQEVIGKAVVSQLGSWAVGFPLVILAILWFIYREFAPLKQLARQVSERKPDETTPIVNPRLPSEIQPLVTSLNHYFERTQTMFNRERRFTSDAAHELRSPLAGLRVQAEIAQMAQDDPETHQRALKNIEGSIDRISQLIEQLLTLSRLENITQLDELESVNWQSIAESNVSQLYALAEQKQSDLYLDIESEPPPQQGKPLLLSLVLRNLIENAIHYTPSGSLIKILLKSDRLIVEDNGNGVSDSDLAKLGQPFYRPVDRPTDNGQDEKGSGLGLSIVKRILALHHFQLKLSRSELGGLKAEILF</sequence>
<evidence type="ECO:0000256" key="6">
    <source>
        <dbReference type="ARBA" id="ARBA00022692"/>
    </source>
</evidence>
<comment type="subcellular location">
    <subcellularLocation>
        <location evidence="2">Membrane</location>
        <topology evidence="2">Multi-pass membrane protein</topology>
    </subcellularLocation>
</comment>
<evidence type="ECO:0000256" key="2">
    <source>
        <dbReference type="ARBA" id="ARBA00004141"/>
    </source>
</evidence>
<keyword evidence="8 15" id="KW-0418">Kinase</keyword>
<protein>
    <recommendedName>
        <fullName evidence="3">histidine kinase</fullName>
        <ecNumber evidence="3">2.7.13.3</ecNumber>
    </recommendedName>
</protein>
<evidence type="ECO:0000256" key="13">
    <source>
        <dbReference type="SAM" id="Phobius"/>
    </source>
</evidence>
<dbReference type="InterPro" id="IPR036890">
    <property type="entry name" value="HATPase_C_sf"/>
</dbReference>
<dbReference type="SMART" id="SM00388">
    <property type="entry name" value="HisKA"/>
    <property type="match status" value="1"/>
</dbReference>
<evidence type="ECO:0000313" key="15">
    <source>
        <dbReference type="EMBL" id="OOR98469.1"/>
    </source>
</evidence>
<evidence type="ECO:0000256" key="7">
    <source>
        <dbReference type="ARBA" id="ARBA00022741"/>
    </source>
</evidence>
<dbReference type="GO" id="GO:0000155">
    <property type="term" value="F:phosphorelay sensor kinase activity"/>
    <property type="evidence" value="ECO:0007669"/>
    <property type="project" value="InterPro"/>
</dbReference>
<dbReference type="SUPFAM" id="SSF55874">
    <property type="entry name" value="ATPase domain of HSP90 chaperone/DNA topoisomerase II/histidine kinase"/>
    <property type="match status" value="1"/>
</dbReference>
<evidence type="ECO:0000313" key="16">
    <source>
        <dbReference type="Proteomes" id="UP000190867"/>
    </source>
</evidence>
<evidence type="ECO:0000256" key="5">
    <source>
        <dbReference type="ARBA" id="ARBA00022679"/>
    </source>
</evidence>
<keyword evidence="4" id="KW-0597">Phosphoprotein</keyword>
<feature type="domain" description="Histidine kinase" evidence="14">
    <location>
        <begin position="241"/>
        <end position="453"/>
    </location>
</feature>
<gene>
    <name evidence="15" type="ORF">B0187_08470</name>
</gene>
<dbReference type="Gene3D" id="1.10.287.130">
    <property type="match status" value="1"/>
</dbReference>
<dbReference type="PANTHER" id="PTHR45436">
    <property type="entry name" value="SENSOR HISTIDINE KINASE YKOH"/>
    <property type="match status" value="1"/>
</dbReference>
<keyword evidence="16" id="KW-1185">Reference proteome</keyword>
<evidence type="ECO:0000256" key="1">
    <source>
        <dbReference type="ARBA" id="ARBA00000085"/>
    </source>
</evidence>
<dbReference type="Pfam" id="PF02518">
    <property type="entry name" value="HATPase_c"/>
    <property type="match status" value="1"/>
</dbReference>
<evidence type="ECO:0000256" key="10">
    <source>
        <dbReference type="ARBA" id="ARBA00022989"/>
    </source>
</evidence>
<dbReference type="Gene3D" id="1.20.5.1040">
    <property type="entry name" value="Sensor protein qsec"/>
    <property type="match status" value="2"/>
</dbReference>
<dbReference type="OrthoDB" id="9809766at2"/>
<evidence type="ECO:0000259" key="14">
    <source>
        <dbReference type="PROSITE" id="PS50109"/>
    </source>
</evidence>
<proteinExistence type="predicted"/>
<dbReference type="GO" id="GO:0005886">
    <property type="term" value="C:plasma membrane"/>
    <property type="evidence" value="ECO:0007669"/>
    <property type="project" value="TreeGrafter"/>
</dbReference>
<dbReference type="EC" id="2.7.13.3" evidence="3"/>
<dbReference type="SMART" id="SM00387">
    <property type="entry name" value="HATPase_c"/>
    <property type="match status" value="1"/>
</dbReference>
<dbReference type="AlphaFoldDB" id="A0A1T0AQU8"/>
<keyword evidence="6 13" id="KW-0812">Transmembrane</keyword>
<dbReference type="InterPro" id="IPR050428">
    <property type="entry name" value="TCS_sensor_his_kinase"/>
</dbReference>
<dbReference type="InterPro" id="IPR003661">
    <property type="entry name" value="HisK_dim/P_dom"/>
</dbReference>
<keyword evidence="9" id="KW-0067">ATP-binding</keyword>
<dbReference type="Pfam" id="PF00512">
    <property type="entry name" value="HisKA"/>
    <property type="match status" value="1"/>
</dbReference>
<dbReference type="RefSeq" id="WP_078237430.1">
    <property type="nucleotide sequence ID" value="NZ_MUYA01000012.1"/>
</dbReference>
<comment type="catalytic activity">
    <reaction evidence="1">
        <text>ATP + protein L-histidine = ADP + protein N-phospho-L-histidine.</text>
        <dbReference type="EC" id="2.7.13.3"/>
    </reaction>
</comment>
<organism evidence="15 16">
    <name type="scientific">Haemophilus paracuniculus</name>
    <dbReference type="NCBI Taxonomy" id="734"/>
    <lineage>
        <taxon>Bacteria</taxon>
        <taxon>Pseudomonadati</taxon>
        <taxon>Pseudomonadota</taxon>
        <taxon>Gammaproteobacteria</taxon>
        <taxon>Pasteurellales</taxon>
        <taxon>Pasteurellaceae</taxon>
        <taxon>Haemophilus</taxon>
    </lineage>
</organism>
<dbReference type="InterPro" id="IPR005467">
    <property type="entry name" value="His_kinase_dom"/>
</dbReference>